<protein>
    <submittedName>
        <fullName evidence="1">Contractile injection system protein, VgrG/Pvc8 family</fullName>
    </submittedName>
</protein>
<evidence type="ECO:0000313" key="2">
    <source>
        <dbReference type="Proteomes" id="UP001568358"/>
    </source>
</evidence>
<dbReference type="SUPFAM" id="SSF69279">
    <property type="entry name" value="Phage tail proteins"/>
    <property type="match status" value="1"/>
</dbReference>
<name>A0ABV4JTW9_9BACT</name>
<sequence>MNYNPAFRIEANGKDITAQLAEYFVGLTHTDSAGVESDSLTITLANPDGVIRLPATGAELRLWLGYANAAVYKGLFVVDKVTVKGPPEQLVIKANGAPFKRSGTFSALHSQKRRSWKPCKIGDLVATIAGEHGLTPAVKESLAGVTLQHLDQIDESDINLLTRVAAQHGAIAKANGGKLMFVPQAAGESASGKTLPTVSLKPGDTSTWQADISGRQNFSSVVAVWRDMDATTDREEKAGSGEPVYRLKQNFPTQAAAQKAARATLERFMRGSATLSLSMPGRPDLVAESRLSLVGFAKGVAGTWSVTQVTNSLSPSGYKTSVKGEVPLS</sequence>
<dbReference type="InterPro" id="IPR052726">
    <property type="entry name" value="Phage_Baseplate_Hub"/>
</dbReference>
<reference evidence="1 2" key="1">
    <citation type="submission" date="2024-07" db="EMBL/GenBank/DDBJ databases">
        <title>Active virus-host system and metabolic interactions in a Lokiarchaeon culture.</title>
        <authorList>
            <person name="Ponce Toledo R.I."/>
            <person name="Rodrigues Oliveira T."/>
            <person name="Schleper C."/>
        </authorList>
    </citation>
    <scope>NUCLEOTIDE SEQUENCE [LARGE SCALE GENOMIC DNA]</scope>
    <source>
        <strain evidence="1 2">B35</strain>
    </source>
</reference>
<dbReference type="Proteomes" id="UP001568358">
    <property type="component" value="Unassembled WGS sequence"/>
</dbReference>
<organism evidence="1 2">
    <name type="scientific">Halodesulfovibrio aestuarii</name>
    <dbReference type="NCBI Taxonomy" id="126333"/>
    <lineage>
        <taxon>Bacteria</taxon>
        <taxon>Pseudomonadati</taxon>
        <taxon>Thermodesulfobacteriota</taxon>
        <taxon>Desulfovibrionia</taxon>
        <taxon>Desulfovibrionales</taxon>
        <taxon>Desulfovibrionaceae</taxon>
        <taxon>Halodesulfovibrio</taxon>
    </lineage>
</organism>
<evidence type="ECO:0000313" key="1">
    <source>
        <dbReference type="EMBL" id="MEZ6854184.1"/>
    </source>
</evidence>
<dbReference type="RefSeq" id="WP_371150727.1">
    <property type="nucleotide sequence ID" value="NZ_JBFSOO010000008.1"/>
</dbReference>
<keyword evidence="2" id="KW-1185">Reference proteome</keyword>
<proteinExistence type="predicted"/>
<comment type="caution">
    <text evidence="1">The sequence shown here is derived from an EMBL/GenBank/DDBJ whole genome shotgun (WGS) entry which is preliminary data.</text>
</comment>
<dbReference type="EMBL" id="JBFSOO010000008">
    <property type="protein sequence ID" value="MEZ6854184.1"/>
    <property type="molecule type" value="Genomic_DNA"/>
</dbReference>
<accession>A0ABV4JTW9</accession>
<dbReference type="PANTHER" id="PTHR35862:SF1">
    <property type="entry name" value="FELS-2 PROPHAGE PROTEIN"/>
    <property type="match status" value="1"/>
</dbReference>
<dbReference type="Pfam" id="PF05954">
    <property type="entry name" value="Phage_GPD"/>
    <property type="match status" value="1"/>
</dbReference>
<gene>
    <name evidence="1" type="ORF">AB2Z07_11705</name>
</gene>
<dbReference type="PANTHER" id="PTHR35862">
    <property type="entry name" value="FELS-2 PROPHAGE PROTEIN"/>
    <property type="match status" value="1"/>
</dbReference>